<dbReference type="InterPro" id="IPR013783">
    <property type="entry name" value="Ig-like_fold"/>
</dbReference>
<dbReference type="RefSeq" id="WP_111061797.1">
    <property type="nucleotide sequence ID" value="NZ_JBHUCU010000007.1"/>
</dbReference>
<dbReference type="InterPro" id="IPR011467">
    <property type="entry name" value="DUF1573"/>
</dbReference>
<dbReference type="InterPro" id="IPR002035">
    <property type="entry name" value="VWF_A"/>
</dbReference>
<evidence type="ECO:0000313" key="2">
    <source>
        <dbReference type="EMBL" id="PZE18895.1"/>
    </source>
</evidence>
<evidence type="ECO:0000313" key="3">
    <source>
        <dbReference type="Proteomes" id="UP000249248"/>
    </source>
</evidence>
<dbReference type="Gene3D" id="3.40.50.410">
    <property type="entry name" value="von Willebrand factor, type A domain"/>
    <property type="match status" value="1"/>
</dbReference>
<accession>A0A2W1NH91</accession>
<keyword evidence="3" id="KW-1185">Reference proteome</keyword>
<proteinExistence type="predicted"/>
<protein>
    <recommendedName>
        <fullName evidence="1">VWFA domain-containing protein</fullName>
    </recommendedName>
</protein>
<dbReference type="AlphaFoldDB" id="A0A2W1NH91"/>
<dbReference type="PANTHER" id="PTHR10579">
    <property type="entry name" value="CALCIUM-ACTIVATED CHLORIDE CHANNEL REGULATOR"/>
    <property type="match status" value="1"/>
</dbReference>
<dbReference type="Pfam" id="PF07610">
    <property type="entry name" value="DUF1573"/>
    <property type="match status" value="1"/>
</dbReference>
<evidence type="ECO:0000259" key="1">
    <source>
        <dbReference type="PROSITE" id="PS50234"/>
    </source>
</evidence>
<dbReference type="SMART" id="SM00327">
    <property type="entry name" value="VWA"/>
    <property type="match status" value="1"/>
</dbReference>
<dbReference type="SUPFAM" id="SSF49478">
    <property type="entry name" value="Cna protein B-type domain"/>
    <property type="match status" value="1"/>
</dbReference>
<dbReference type="InterPro" id="IPR051266">
    <property type="entry name" value="CLCR"/>
</dbReference>
<sequence>MRNLLFFITLFFYQLAYTQMQIDKTSHDFGNLYANAPTYVDFTFKNIGQAKTYLLTVDKPREVYYIYSTKTIQADSSVTVRLKINDNIKGRFNYSVDVFFSNSNKPITLNVYGNVKEKSSNPLTACPDFNAEPPVNGSPNFEVTIKVIDSLTSEPIRRSKVYLINNGEMVGTYYTNSDGIIHRPVPLGHYYITAQKDDYTSNYYQGYLNFIENYVEIKLQSPIQEIAEEIVMITEEDIEEEAPEIIIIEEETPEIITEVEEEVPEIVIEMEETTEEIVIEDTAIFEDTTTSIIKVKLDTGFNSNQFAPNNIVFIVDVSSSMNQMGKIDLLKLSMIELTKILRPQDQVSVIAYAGSVNVLFELKNGTDKEEIIEKIKTLKTGGYTAGDLAIKEGIRIAKKGYIEGGNNMIFMVTDGAFNKGSKSYQRIIQTTYLTKGIKFSVVGIKTSEYLRNHLETIAEKGGGAYIRIITSDDAQNKLFEEIKRTSFKGD</sequence>
<dbReference type="EMBL" id="QKSB01000001">
    <property type="protein sequence ID" value="PZE18895.1"/>
    <property type="molecule type" value="Genomic_DNA"/>
</dbReference>
<dbReference type="InterPro" id="IPR036465">
    <property type="entry name" value="vWFA_dom_sf"/>
</dbReference>
<organism evidence="2 3">
    <name type="scientific">Putridiphycobacter roseus</name>
    <dbReference type="NCBI Taxonomy" id="2219161"/>
    <lineage>
        <taxon>Bacteria</taxon>
        <taxon>Pseudomonadati</taxon>
        <taxon>Bacteroidota</taxon>
        <taxon>Flavobacteriia</taxon>
        <taxon>Flavobacteriales</taxon>
        <taxon>Crocinitomicaceae</taxon>
        <taxon>Putridiphycobacter</taxon>
    </lineage>
</organism>
<reference evidence="2 3" key="1">
    <citation type="submission" date="2018-06" db="EMBL/GenBank/DDBJ databases">
        <title>The draft genome sequence of Crocinitomix sp. SM1701.</title>
        <authorList>
            <person name="Zhang X."/>
        </authorList>
    </citation>
    <scope>NUCLEOTIDE SEQUENCE [LARGE SCALE GENOMIC DNA]</scope>
    <source>
        <strain evidence="2 3">SM1701</strain>
    </source>
</reference>
<gene>
    <name evidence="2" type="ORF">DNU06_03445</name>
</gene>
<dbReference type="PROSITE" id="PS50234">
    <property type="entry name" value="VWFA"/>
    <property type="match status" value="1"/>
</dbReference>
<comment type="caution">
    <text evidence="2">The sequence shown here is derived from an EMBL/GenBank/DDBJ whole genome shotgun (WGS) entry which is preliminary data.</text>
</comment>
<dbReference type="Gene3D" id="2.60.40.10">
    <property type="entry name" value="Immunoglobulins"/>
    <property type="match status" value="1"/>
</dbReference>
<dbReference type="OrthoDB" id="9805121at2"/>
<dbReference type="SUPFAM" id="SSF53300">
    <property type="entry name" value="vWA-like"/>
    <property type="match status" value="1"/>
</dbReference>
<feature type="domain" description="VWFA" evidence="1">
    <location>
        <begin position="310"/>
        <end position="482"/>
    </location>
</feature>
<dbReference type="Proteomes" id="UP000249248">
    <property type="component" value="Unassembled WGS sequence"/>
</dbReference>
<dbReference type="Pfam" id="PF00092">
    <property type="entry name" value="VWA"/>
    <property type="match status" value="1"/>
</dbReference>
<name>A0A2W1NH91_9FLAO</name>
<dbReference type="PANTHER" id="PTHR10579:SF43">
    <property type="entry name" value="ZINC FINGER (C3HC4-TYPE RING FINGER) FAMILY PROTEIN"/>
    <property type="match status" value="1"/>
</dbReference>